<evidence type="ECO:0000256" key="1">
    <source>
        <dbReference type="SAM" id="SignalP"/>
    </source>
</evidence>
<proteinExistence type="predicted"/>
<name>A0A4S3MDG0_9RHOB</name>
<feature type="signal peptide" evidence="1">
    <location>
        <begin position="1"/>
        <end position="17"/>
    </location>
</feature>
<dbReference type="PROSITE" id="PS51257">
    <property type="entry name" value="PROKAR_LIPOPROTEIN"/>
    <property type="match status" value="1"/>
</dbReference>
<comment type="caution">
    <text evidence="2">The sequence shown here is derived from an EMBL/GenBank/DDBJ whole genome shotgun (WGS) entry which is preliminary data.</text>
</comment>
<gene>
    <name evidence="2" type="ORF">E7681_00185</name>
</gene>
<keyword evidence="3" id="KW-1185">Reference proteome</keyword>
<dbReference type="AlphaFoldDB" id="A0A4S3MDG0"/>
<protein>
    <recommendedName>
        <fullName evidence="4">Lipoprotein</fullName>
    </recommendedName>
</protein>
<organism evidence="2 3">
    <name type="scientific">Thalassobius vesicularis</name>
    <dbReference type="NCBI Taxonomy" id="1294297"/>
    <lineage>
        <taxon>Bacteria</taxon>
        <taxon>Pseudomonadati</taxon>
        <taxon>Pseudomonadota</taxon>
        <taxon>Alphaproteobacteria</taxon>
        <taxon>Rhodobacterales</taxon>
        <taxon>Roseobacteraceae</taxon>
        <taxon>Thalassovita</taxon>
    </lineage>
</organism>
<dbReference type="EMBL" id="SSMD01000001">
    <property type="protein sequence ID" value="THD76296.1"/>
    <property type="molecule type" value="Genomic_DNA"/>
</dbReference>
<keyword evidence="1" id="KW-0732">Signal</keyword>
<accession>A0A4S3MDG0</accession>
<evidence type="ECO:0008006" key="4">
    <source>
        <dbReference type="Google" id="ProtNLM"/>
    </source>
</evidence>
<evidence type="ECO:0000313" key="3">
    <source>
        <dbReference type="Proteomes" id="UP000306113"/>
    </source>
</evidence>
<dbReference type="OrthoDB" id="9830793at2"/>
<reference evidence="2 3" key="1">
    <citation type="submission" date="2019-04" db="EMBL/GenBank/DDBJ databases">
        <title>Draft genome sequence of Youngimonas vesicularis.</title>
        <authorList>
            <person name="Hameed A."/>
        </authorList>
    </citation>
    <scope>NUCLEOTIDE SEQUENCE [LARGE SCALE GENOMIC DNA]</scope>
    <source>
        <strain evidence="2 3">CC-AMW-E</strain>
    </source>
</reference>
<feature type="chain" id="PRO_5020880566" description="Lipoprotein" evidence="1">
    <location>
        <begin position="18"/>
        <end position="247"/>
    </location>
</feature>
<dbReference type="RefSeq" id="WP_136337241.1">
    <property type="nucleotide sequence ID" value="NZ_SSMD01000001.1"/>
</dbReference>
<evidence type="ECO:0000313" key="2">
    <source>
        <dbReference type="EMBL" id="THD76296.1"/>
    </source>
</evidence>
<sequence>MFRSLRSIALLSTLTLAACGAGPSGAPARDSLTGEGGVKVSLTLGDAKNQTTKRTATGFMNITATTQYATQPMRFTAELGNSEAAKKIKAKGEALYVYAGTQLRMDVVSNGKKRVKKGGVNLEGKTCEGYTFVLYPGNNYRVSVYAEPKIRIRDKTRADTILGKYSEDWYGTSIEGYAHVAAIRTRPFMVVEYGARYINPKNFGPAVVVSREFDKDCTLNAYKPYFKSAGNQKNKYGNVVRRAPKAP</sequence>
<dbReference type="Proteomes" id="UP000306113">
    <property type="component" value="Unassembled WGS sequence"/>
</dbReference>